<dbReference type="Proteomes" id="UP001172386">
    <property type="component" value="Unassembled WGS sequence"/>
</dbReference>
<keyword evidence="2" id="KW-1185">Reference proteome</keyword>
<evidence type="ECO:0000313" key="1">
    <source>
        <dbReference type="EMBL" id="KAJ9649956.1"/>
    </source>
</evidence>
<comment type="caution">
    <text evidence="1">The sequence shown here is derived from an EMBL/GenBank/DDBJ whole genome shotgun (WGS) entry which is preliminary data.</text>
</comment>
<evidence type="ECO:0000313" key="2">
    <source>
        <dbReference type="Proteomes" id="UP001172386"/>
    </source>
</evidence>
<proteinExistence type="predicted"/>
<sequence>MVKIAIAGGSGNVAQEIIDVLVAAKKHEILLLSRKDAPASSATQGVTWVKANYQDPKQLAQILQGVHTVLSFIATGEDPASTVQKNLIDAAVQAGVKRFAPSEWATSGLEHLSWYAYKAETRRYLKELNKDKKVLEYTLFQPGLFLNYLTSPYQSSKHVHVMEIPFDFNKRRALVLDGGDNDCITLTTVQDLANVVARAIDFEGEWPVVSGIKGADISIGQLIALGEKIRGGPFEIEKLKADELESGAWETSWIPRLDHPSIPPEQVDMFSKIIVAGLLLAISDKAYICSDEWNRLLPDYEFTQPEEYLFEAWRGKP</sequence>
<reference evidence="1" key="1">
    <citation type="submission" date="2022-10" db="EMBL/GenBank/DDBJ databases">
        <title>Culturing micro-colonial fungi from biological soil crusts in the Mojave desert and describing Neophaeococcomyces mojavensis, and introducing the new genera and species Taxawa tesnikishii.</title>
        <authorList>
            <person name="Kurbessoian T."/>
            <person name="Stajich J.E."/>
        </authorList>
    </citation>
    <scope>NUCLEOTIDE SEQUENCE</scope>
    <source>
        <strain evidence="1">JES_112</strain>
    </source>
</reference>
<gene>
    <name evidence="1" type="ORF">H2198_010726</name>
</gene>
<organism evidence="1 2">
    <name type="scientific">Neophaeococcomyces mojaviensis</name>
    <dbReference type="NCBI Taxonomy" id="3383035"/>
    <lineage>
        <taxon>Eukaryota</taxon>
        <taxon>Fungi</taxon>
        <taxon>Dikarya</taxon>
        <taxon>Ascomycota</taxon>
        <taxon>Pezizomycotina</taxon>
        <taxon>Eurotiomycetes</taxon>
        <taxon>Chaetothyriomycetidae</taxon>
        <taxon>Chaetothyriales</taxon>
        <taxon>Chaetothyriales incertae sedis</taxon>
        <taxon>Neophaeococcomyces</taxon>
    </lineage>
</organism>
<accession>A0ACC2ZQS1</accession>
<name>A0ACC2ZQS1_9EURO</name>
<protein>
    <submittedName>
        <fullName evidence="1">Uncharacterized protein</fullName>
    </submittedName>
</protein>
<dbReference type="EMBL" id="JAPDRQ010000408">
    <property type="protein sequence ID" value="KAJ9649956.1"/>
    <property type="molecule type" value="Genomic_DNA"/>
</dbReference>